<keyword evidence="1" id="KW-0732">Signal</keyword>
<evidence type="ECO:0000259" key="2">
    <source>
        <dbReference type="PROSITE" id="PS51677"/>
    </source>
</evidence>
<evidence type="ECO:0000313" key="4">
    <source>
        <dbReference type="Proteomes" id="UP001165384"/>
    </source>
</evidence>
<dbReference type="InterPro" id="IPR051398">
    <property type="entry name" value="Polysacch_Deacetylase"/>
</dbReference>
<proteinExistence type="predicted"/>
<organism evidence="3 4">
    <name type="scientific">Dechloromonas hankyongensis</name>
    <dbReference type="NCBI Taxonomy" id="2908002"/>
    <lineage>
        <taxon>Bacteria</taxon>
        <taxon>Pseudomonadati</taxon>
        <taxon>Pseudomonadota</taxon>
        <taxon>Betaproteobacteria</taxon>
        <taxon>Rhodocyclales</taxon>
        <taxon>Azonexaceae</taxon>
        <taxon>Dechloromonas</taxon>
    </lineage>
</organism>
<dbReference type="PROSITE" id="PS51677">
    <property type="entry name" value="NODB"/>
    <property type="match status" value="1"/>
</dbReference>
<dbReference type="RefSeq" id="WP_275707444.1">
    <property type="nucleotide sequence ID" value="NZ_JAKLTN010000001.1"/>
</dbReference>
<dbReference type="CDD" id="cd10969">
    <property type="entry name" value="CE4_Ecf1_like_5s"/>
    <property type="match status" value="1"/>
</dbReference>
<dbReference type="PANTHER" id="PTHR34216">
    <property type="match status" value="1"/>
</dbReference>
<dbReference type="Gene3D" id="3.20.20.370">
    <property type="entry name" value="Glycoside hydrolase/deacetylase"/>
    <property type="match status" value="1"/>
</dbReference>
<dbReference type="InterPro" id="IPR011330">
    <property type="entry name" value="Glyco_hydro/deAcase_b/a-brl"/>
</dbReference>
<dbReference type="Pfam" id="PF01522">
    <property type="entry name" value="Polysacc_deac_1"/>
    <property type="match status" value="1"/>
</dbReference>
<dbReference type="SUPFAM" id="SSF88713">
    <property type="entry name" value="Glycoside hydrolase/deacetylase"/>
    <property type="match status" value="1"/>
</dbReference>
<evidence type="ECO:0000313" key="3">
    <source>
        <dbReference type="EMBL" id="MCG2575979.1"/>
    </source>
</evidence>
<protein>
    <submittedName>
        <fullName evidence="3">Polysaccharide deacetylase family protein</fullName>
    </submittedName>
</protein>
<accession>A0ABS9JYR0</accession>
<reference evidence="3" key="1">
    <citation type="submission" date="2022-01" db="EMBL/GenBank/DDBJ databases">
        <authorList>
            <person name="Jo J.-H."/>
            <person name="Im W.-T."/>
        </authorList>
    </citation>
    <scope>NUCLEOTIDE SEQUENCE</scope>
    <source>
        <strain evidence="3">XY25</strain>
    </source>
</reference>
<dbReference type="Proteomes" id="UP001165384">
    <property type="component" value="Unassembled WGS sequence"/>
</dbReference>
<dbReference type="EMBL" id="JAKLTN010000001">
    <property type="protein sequence ID" value="MCG2575979.1"/>
    <property type="molecule type" value="Genomic_DNA"/>
</dbReference>
<keyword evidence="4" id="KW-1185">Reference proteome</keyword>
<sequence length="276" mass="30443">MSLGQPLPVLMYHHISPKPGLVTCSPDNFRAHMQWLADNGWKTLSTDEFAQALTDGVMPKKSVLVTFDDGYLDNWVYAHPVLKEFGQRATLFLITGWMGEGEVRPHAGQPGVPDVPTHGQAMAAAADGKLDTAFLRWSEVEAMRAAGTFDFHSHTHSHTRWDRQIADQGERDQALADDLAASRATLAARLGEASPHLCWPQGYYDAAYQRVAQAAGFTHLYTTAPGVARRDTDPVRIPRLVVKDKPANWFCGRMGLYGRPLLSALYLGLKSGKKGF</sequence>
<evidence type="ECO:0000256" key="1">
    <source>
        <dbReference type="ARBA" id="ARBA00022729"/>
    </source>
</evidence>
<dbReference type="PANTHER" id="PTHR34216:SF13">
    <property type="entry name" value="XYLANASE_CHITIN DEACETYLASE"/>
    <property type="match status" value="1"/>
</dbReference>
<comment type="caution">
    <text evidence="3">The sequence shown here is derived from an EMBL/GenBank/DDBJ whole genome shotgun (WGS) entry which is preliminary data.</text>
</comment>
<name>A0ABS9JYR0_9RHOO</name>
<gene>
    <name evidence="3" type="ORF">LZ012_03095</name>
</gene>
<feature type="domain" description="NodB homology" evidence="2">
    <location>
        <begin position="61"/>
        <end position="276"/>
    </location>
</feature>
<dbReference type="InterPro" id="IPR002509">
    <property type="entry name" value="NODB_dom"/>
</dbReference>